<feature type="chain" id="PRO_5039230139" description="Lipoprotein" evidence="1">
    <location>
        <begin position="23"/>
        <end position="203"/>
    </location>
</feature>
<dbReference type="AlphaFoldDB" id="A0A073K9C1"/>
<feature type="signal peptide" evidence="1">
    <location>
        <begin position="1"/>
        <end position="22"/>
    </location>
</feature>
<accession>A0A073K9C1</accession>
<dbReference type="OrthoDB" id="2878532at2"/>
<evidence type="ECO:0000256" key="1">
    <source>
        <dbReference type="SAM" id="SignalP"/>
    </source>
</evidence>
<keyword evidence="3" id="KW-1185">Reference proteome</keyword>
<organism evidence="2 3">
    <name type="scientific">Bacillus gaemokensis</name>
    <dbReference type="NCBI Taxonomy" id="574375"/>
    <lineage>
        <taxon>Bacteria</taxon>
        <taxon>Bacillati</taxon>
        <taxon>Bacillota</taxon>
        <taxon>Bacilli</taxon>
        <taxon>Bacillales</taxon>
        <taxon>Bacillaceae</taxon>
        <taxon>Bacillus</taxon>
        <taxon>Bacillus cereus group</taxon>
    </lineage>
</organism>
<protein>
    <recommendedName>
        <fullName evidence="4">Lipoprotein</fullName>
    </recommendedName>
</protein>
<evidence type="ECO:0008006" key="4">
    <source>
        <dbReference type="Google" id="ProtNLM"/>
    </source>
</evidence>
<dbReference type="Proteomes" id="UP000027778">
    <property type="component" value="Unassembled WGS sequence"/>
</dbReference>
<gene>
    <name evidence="2" type="ORF">BAGA_10455</name>
</gene>
<name>A0A073K9C1_9BACI</name>
<sequence>MKRKHFLSLVLFLILSTSCSPQKSNASLMIIKPYEISEKELDISQTFPVPQGNIHFYEVSLLNKQDEVHTTLEYYQHGEKIKDIAWLSSAHFQEKTIKLSFAFNFNNETPKVREWFMNIEGSSYKGFEELSLNITDSSFAQINEPKKIKYNTKVPLAVWVNNLNPESTSVFFPENKKILEQLIQKNEHVYLYSVEIKGVDALQ</sequence>
<keyword evidence="1" id="KW-0732">Signal</keyword>
<dbReference type="RefSeq" id="WP_033675994.1">
    <property type="nucleotide sequence ID" value="NZ_JOTM01000019.1"/>
</dbReference>
<dbReference type="EMBL" id="JOTM01000019">
    <property type="protein sequence ID" value="KEK23170.1"/>
    <property type="molecule type" value="Genomic_DNA"/>
</dbReference>
<evidence type="ECO:0000313" key="2">
    <source>
        <dbReference type="EMBL" id="KEK23170.1"/>
    </source>
</evidence>
<reference evidence="2 3" key="1">
    <citation type="submission" date="2014-06" db="EMBL/GenBank/DDBJ databases">
        <title>Draft genome sequence of Bacillus gaemokensis JCM 15801 (MCCC 1A00707).</title>
        <authorList>
            <person name="Lai Q."/>
            <person name="Liu Y."/>
            <person name="Shao Z."/>
        </authorList>
    </citation>
    <scope>NUCLEOTIDE SEQUENCE [LARGE SCALE GENOMIC DNA]</scope>
    <source>
        <strain evidence="2 3">JCM 15801</strain>
    </source>
</reference>
<comment type="caution">
    <text evidence="2">The sequence shown here is derived from an EMBL/GenBank/DDBJ whole genome shotgun (WGS) entry which is preliminary data.</text>
</comment>
<proteinExistence type="predicted"/>
<dbReference type="PROSITE" id="PS51257">
    <property type="entry name" value="PROKAR_LIPOPROTEIN"/>
    <property type="match status" value="1"/>
</dbReference>
<evidence type="ECO:0000313" key="3">
    <source>
        <dbReference type="Proteomes" id="UP000027778"/>
    </source>
</evidence>